<evidence type="ECO:0000256" key="1">
    <source>
        <dbReference type="SAM" id="MobiDB-lite"/>
    </source>
</evidence>
<evidence type="ECO:0000313" key="2">
    <source>
        <dbReference type="EMBL" id="MEQ3542131.1"/>
    </source>
</evidence>
<dbReference type="Pfam" id="PF20060">
    <property type="entry name" value="DUF6459"/>
    <property type="match status" value="1"/>
</dbReference>
<proteinExistence type="predicted"/>
<keyword evidence="3" id="KW-1185">Reference proteome</keyword>
<dbReference type="Proteomes" id="UP001464923">
    <property type="component" value="Unassembled WGS sequence"/>
</dbReference>
<gene>
    <name evidence="2" type="ORF">WHI96_25280</name>
</gene>
<dbReference type="EMBL" id="JBEDNP010000024">
    <property type="protein sequence ID" value="MEQ3542131.1"/>
    <property type="molecule type" value="Genomic_DNA"/>
</dbReference>
<feature type="compositionally biased region" description="Low complexity" evidence="1">
    <location>
        <begin position="1"/>
        <end position="22"/>
    </location>
</feature>
<protein>
    <submittedName>
        <fullName evidence="2">Rv3235 family protein</fullName>
    </submittedName>
</protein>
<sequence>MTTTTTDTAPADGAAPRTDTAPGTGSGLRTDAAHGSQAAPAPPLPGRRIRSVPVAAGHVPHAPSQVGTAALAVAPTPGADVGAVGASGPGVTSARAGAGSGAGQAPPPGPGAFLVRAPADVPEPLAPGVVVVLPGGFRMSSGPAPAPREAVRPGPVPTVPEDVSPDDVARVRAPATGIVRLLTEVLAGRRPPDGVTAVTTPAVRRYLTAARIVAPARPSSGRSGPGGRVGAPGCGNPGGSPARRAPRVHVGLPRPDVAEVCATVTVAGRVRALALRLDRAPDGRWLTTAVRLV</sequence>
<evidence type="ECO:0000313" key="3">
    <source>
        <dbReference type="Proteomes" id="UP001464923"/>
    </source>
</evidence>
<dbReference type="RefSeq" id="WP_345646571.1">
    <property type="nucleotide sequence ID" value="NZ_BAABLY010000041.1"/>
</dbReference>
<feature type="region of interest" description="Disordered" evidence="1">
    <location>
        <begin position="1"/>
        <end position="53"/>
    </location>
</feature>
<comment type="caution">
    <text evidence="2">The sequence shown here is derived from an EMBL/GenBank/DDBJ whole genome shotgun (WGS) entry which is preliminary data.</text>
</comment>
<feature type="region of interest" description="Disordered" evidence="1">
    <location>
        <begin position="143"/>
        <end position="164"/>
    </location>
</feature>
<feature type="region of interest" description="Disordered" evidence="1">
    <location>
        <begin position="216"/>
        <end position="248"/>
    </location>
</feature>
<feature type="region of interest" description="Disordered" evidence="1">
    <location>
        <begin position="84"/>
        <end position="105"/>
    </location>
</feature>
<dbReference type="InterPro" id="IPR045596">
    <property type="entry name" value="DUF6459"/>
</dbReference>
<feature type="compositionally biased region" description="Gly residues" evidence="1">
    <location>
        <begin position="223"/>
        <end position="238"/>
    </location>
</feature>
<reference evidence="2 3" key="1">
    <citation type="submission" date="2024-03" db="EMBL/GenBank/DDBJ databases">
        <title>Draft genome sequence of Pseudonocardia tropica JCM 19149.</title>
        <authorList>
            <person name="Butdee W."/>
            <person name="Duangmal K."/>
        </authorList>
    </citation>
    <scope>NUCLEOTIDE SEQUENCE [LARGE SCALE GENOMIC DNA]</scope>
    <source>
        <strain evidence="2 3">JCM 19149</strain>
    </source>
</reference>
<accession>A0ABV1K2L2</accession>
<organism evidence="2 3">
    <name type="scientific">Pseudonocardia tropica</name>
    <dbReference type="NCBI Taxonomy" id="681289"/>
    <lineage>
        <taxon>Bacteria</taxon>
        <taxon>Bacillati</taxon>
        <taxon>Actinomycetota</taxon>
        <taxon>Actinomycetes</taxon>
        <taxon>Pseudonocardiales</taxon>
        <taxon>Pseudonocardiaceae</taxon>
        <taxon>Pseudonocardia</taxon>
    </lineage>
</organism>
<name>A0ABV1K2L2_9PSEU</name>